<dbReference type="GO" id="GO:0003677">
    <property type="term" value="F:DNA binding"/>
    <property type="evidence" value="ECO:0007669"/>
    <property type="project" value="UniProtKB-UniRule"/>
</dbReference>
<dbReference type="InterPro" id="IPR009071">
    <property type="entry name" value="HMG_box_dom"/>
</dbReference>
<feature type="domain" description="HMG box" evidence="7">
    <location>
        <begin position="154"/>
        <end position="223"/>
    </location>
</feature>
<dbReference type="PANTHER" id="PTHR48112:SF32">
    <property type="entry name" value="HIGH MOBILITY GROUP PROTEIN B3"/>
    <property type="match status" value="1"/>
</dbReference>
<dbReference type="GO" id="GO:0005634">
    <property type="term" value="C:nucleus"/>
    <property type="evidence" value="ECO:0007669"/>
    <property type="project" value="UniProtKB-SubCell"/>
</dbReference>
<feature type="region of interest" description="Disordered" evidence="6">
    <location>
        <begin position="329"/>
        <end position="350"/>
    </location>
</feature>
<dbReference type="SMART" id="SM00398">
    <property type="entry name" value="HMG"/>
    <property type="match status" value="3"/>
</dbReference>
<comment type="similarity">
    <text evidence="2">Belongs to the HMGB family.</text>
</comment>
<dbReference type="EMBL" id="CASHTH010003197">
    <property type="protein sequence ID" value="CAI8041650.1"/>
    <property type="molecule type" value="Genomic_DNA"/>
</dbReference>
<feature type="compositionally biased region" description="Basic residues" evidence="6">
    <location>
        <begin position="60"/>
        <end position="71"/>
    </location>
</feature>
<accession>A0AA35X822</accession>
<feature type="DNA-binding region" description="HMG box" evidence="5">
    <location>
        <begin position="350"/>
        <end position="418"/>
    </location>
</feature>
<organism evidence="8 9">
    <name type="scientific">Geodia barretti</name>
    <name type="common">Barrett's horny sponge</name>
    <dbReference type="NCBI Taxonomy" id="519541"/>
    <lineage>
        <taxon>Eukaryota</taxon>
        <taxon>Metazoa</taxon>
        <taxon>Porifera</taxon>
        <taxon>Demospongiae</taxon>
        <taxon>Heteroscleromorpha</taxon>
        <taxon>Tetractinellida</taxon>
        <taxon>Astrophorina</taxon>
        <taxon>Geodiidae</taxon>
        <taxon>Geodia</taxon>
    </lineage>
</organism>
<gene>
    <name evidence="8" type="ORF">GBAR_LOCUS23130</name>
</gene>
<evidence type="ECO:0000256" key="6">
    <source>
        <dbReference type="SAM" id="MobiDB-lite"/>
    </source>
</evidence>
<dbReference type="Pfam" id="PF00505">
    <property type="entry name" value="HMG_box"/>
    <property type="match status" value="2"/>
</dbReference>
<dbReference type="InterPro" id="IPR050342">
    <property type="entry name" value="HMGB"/>
</dbReference>
<feature type="region of interest" description="Disordered" evidence="6">
    <location>
        <begin position="217"/>
        <end position="243"/>
    </location>
</feature>
<dbReference type="PANTHER" id="PTHR48112">
    <property type="entry name" value="HIGH MOBILITY GROUP PROTEIN DSP1"/>
    <property type="match status" value="1"/>
</dbReference>
<evidence type="ECO:0000256" key="2">
    <source>
        <dbReference type="ARBA" id="ARBA00008774"/>
    </source>
</evidence>
<evidence type="ECO:0000313" key="9">
    <source>
        <dbReference type="Proteomes" id="UP001174909"/>
    </source>
</evidence>
<evidence type="ECO:0000259" key="7">
    <source>
        <dbReference type="PROSITE" id="PS50118"/>
    </source>
</evidence>
<name>A0AA35X822_GEOBA</name>
<keyword evidence="9" id="KW-1185">Reference proteome</keyword>
<feature type="compositionally biased region" description="Pro residues" evidence="6">
    <location>
        <begin position="97"/>
        <end position="107"/>
    </location>
</feature>
<proteinExistence type="inferred from homology"/>
<comment type="subcellular location">
    <subcellularLocation>
        <location evidence="1">Nucleus</location>
    </subcellularLocation>
</comment>
<feature type="domain" description="HMG box" evidence="7">
    <location>
        <begin position="350"/>
        <end position="418"/>
    </location>
</feature>
<sequence length="489" mass="53617">MDLVSVPGVAGPSLAPRITFSYAPVNMQSLADGGHVARDAAHPGHGHSHGHGAHGQGHGAHGHGAHGHSHAPPHTPGHGMPPPGPPSMGSHQGTPHPHQPPPPPPSAPSHSHSHGQDHPSASATGSTLDAIESFIQQERANMIIPTPTSERPRIRGRMTPYAFFVQERREYYRQQGVPVQFTAFSKECSSLWKVISEEEKQKYQKLAEEDRERYRREVMGDYGKGASKGGSRRGRRKKEPGQPKRNMCAFLHFCSAKRPKLKQENPSLSVGSLAKQLSSAWKLMTPEQKKPYDLLAEKDKQRYEQQKQAYEAGYSAAILKTDVPGGSVGQPGMVMSAPRHRRRKKDPDMPRRNMSAFMFYSLEKRPGIKALNPDFGVGKLAQSLAKTWNVLPTTDRAPFASMALKDKERYVVELKAYKKGVYTGQSPSVRQIASLIRGRPIGGGTKDNNDEMEVASAGISDKIEAAGPAESPSTDGEDHDLERLCEFYQ</sequence>
<dbReference type="Pfam" id="PF09011">
    <property type="entry name" value="HMG_box_2"/>
    <property type="match status" value="1"/>
</dbReference>
<dbReference type="PRINTS" id="PR00886">
    <property type="entry name" value="HIGHMOBLTY12"/>
</dbReference>
<feature type="region of interest" description="Disordered" evidence="6">
    <location>
        <begin position="36"/>
        <end position="124"/>
    </location>
</feature>
<dbReference type="PROSITE" id="PS50118">
    <property type="entry name" value="HMG_BOX_2"/>
    <property type="match status" value="3"/>
</dbReference>
<evidence type="ECO:0000256" key="5">
    <source>
        <dbReference type="PROSITE-ProRule" id="PRU00267"/>
    </source>
</evidence>
<evidence type="ECO:0000313" key="8">
    <source>
        <dbReference type="EMBL" id="CAI8041650.1"/>
    </source>
</evidence>
<feature type="region of interest" description="Disordered" evidence="6">
    <location>
        <begin position="439"/>
        <end position="481"/>
    </location>
</feature>
<protein>
    <submittedName>
        <fullName evidence="8">High mobility group protein DSP1</fullName>
    </submittedName>
</protein>
<dbReference type="Proteomes" id="UP001174909">
    <property type="component" value="Unassembled WGS sequence"/>
</dbReference>
<feature type="DNA-binding region" description="HMG box" evidence="5">
    <location>
        <begin position="243"/>
        <end position="311"/>
    </location>
</feature>
<keyword evidence="3 5" id="KW-0238">DNA-binding</keyword>
<feature type="compositionally biased region" description="Low complexity" evidence="6">
    <location>
        <begin position="87"/>
        <end position="96"/>
    </location>
</feature>
<evidence type="ECO:0000256" key="4">
    <source>
        <dbReference type="ARBA" id="ARBA00023242"/>
    </source>
</evidence>
<comment type="caution">
    <text evidence="8">The sequence shown here is derived from an EMBL/GenBank/DDBJ whole genome shotgun (WGS) entry which is preliminary data.</text>
</comment>
<evidence type="ECO:0000256" key="1">
    <source>
        <dbReference type="ARBA" id="ARBA00004123"/>
    </source>
</evidence>
<dbReference type="AlphaFoldDB" id="A0AA35X822"/>
<reference evidence="8" key="1">
    <citation type="submission" date="2023-03" db="EMBL/GenBank/DDBJ databases">
        <authorList>
            <person name="Steffen K."/>
            <person name="Cardenas P."/>
        </authorList>
    </citation>
    <scope>NUCLEOTIDE SEQUENCE</scope>
</reference>
<dbReference type="SUPFAM" id="SSF47095">
    <property type="entry name" value="HMG-box"/>
    <property type="match status" value="3"/>
</dbReference>
<feature type="domain" description="HMG box" evidence="7">
    <location>
        <begin position="243"/>
        <end position="311"/>
    </location>
</feature>
<feature type="DNA-binding region" description="HMG box" evidence="5">
    <location>
        <begin position="154"/>
        <end position="223"/>
    </location>
</feature>
<keyword evidence="4 5" id="KW-0539">Nucleus</keyword>
<dbReference type="Gene3D" id="1.10.30.10">
    <property type="entry name" value="High mobility group box domain"/>
    <property type="match status" value="3"/>
</dbReference>
<feature type="compositionally biased region" description="Pro residues" evidence="6">
    <location>
        <begin position="73"/>
        <end position="86"/>
    </location>
</feature>
<evidence type="ECO:0000256" key="3">
    <source>
        <dbReference type="ARBA" id="ARBA00023125"/>
    </source>
</evidence>
<dbReference type="InterPro" id="IPR036910">
    <property type="entry name" value="HMG_box_dom_sf"/>
</dbReference>